<keyword evidence="4 8" id="KW-0812">Transmembrane</keyword>
<comment type="subcellular location">
    <subcellularLocation>
        <location evidence="1">Membrane</location>
        <topology evidence="1">Multi-pass membrane protein</topology>
    </subcellularLocation>
</comment>
<keyword evidence="7 8" id="KW-0472">Membrane</keyword>
<organism evidence="10">
    <name type="scientific">Cacopsylla melanoneura</name>
    <dbReference type="NCBI Taxonomy" id="428564"/>
    <lineage>
        <taxon>Eukaryota</taxon>
        <taxon>Metazoa</taxon>
        <taxon>Ecdysozoa</taxon>
        <taxon>Arthropoda</taxon>
        <taxon>Hexapoda</taxon>
        <taxon>Insecta</taxon>
        <taxon>Pterygota</taxon>
        <taxon>Neoptera</taxon>
        <taxon>Paraneoptera</taxon>
        <taxon>Hemiptera</taxon>
        <taxon>Sternorrhyncha</taxon>
        <taxon>Psylloidea</taxon>
        <taxon>Psyllidae</taxon>
        <taxon>Psyllinae</taxon>
        <taxon>Cacopsylla</taxon>
    </lineage>
</organism>
<dbReference type="SUPFAM" id="SSF144091">
    <property type="entry name" value="Rhomboid-like"/>
    <property type="match status" value="1"/>
</dbReference>
<dbReference type="GO" id="GO:0006508">
    <property type="term" value="P:proteolysis"/>
    <property type="evidence" value="ECO:0007669"/>
    <property type="project" value="UniProtKB-KW"/>
</dbReference>
<evidence type="ECO:0000259" key="9">
    <source>
        <dbReference type="Pfam" id="PF01694"/>
    </source>
</evidence>
<keyword evidence="6 8" id="KW-1133">Transmembrane helix</keyword>
<feature type="transmembrane region" description="Helical" evidence="8">
    <location>
        <begin position="104"/>
        <end position="127"/>
    </location>
</feature>
<dbReference type="InterPro" id="IPR022764">
    <property type="entry name" value="Peptidase_S54_rhomboid_dom"/>
</dbReference>
<feature type="transmembrane region" description="Helical" evidence="8">
    <location>
        <begin position="12"/>
        <end position="37"/>
    </location>
</feature>
<dbReference type="InterPro" id="IPR035952">
    <property type="entry name" value="Rhomboid-like_sf"/>
</dbReference>
<dbReference type="Gene3D" id="1.20.1540.10">
    <property type="entry name" value="Rhomboid-like"/>
    <property type="match status" value="1"/>
</dbReference>
<dbReference type="PANTHER" id="PTHR43066">
    <property type="entry name" value="RHOMBOID-RELATED PROTEIN"/>
    <property type="match status" value="1"/>
</dbReference>
<dbReference type="GO" id="GO:0016020">
    <property type="term" value="C:membrane"/>
    <property type="evidence" value="ECO:0007669"/>
    <property type="project" value="UniProtKB-SubCell"/>
</dbReference>
<protein>
    <submittedName>
        <fullName evidence="10">Rhomboid-related protein 4</fullName>
    </submittedName>
</protein>
<feature type="domain" description="Peptidase S54 rhomboid" evidence="9">
    <location>
        <begin position="66"/>
        <end position="209"/>
    </location>
</feature>
<evidence type="ECO:0000256" key="6">
    <source>
        <dbReference type="ARBA" id="ARBA00022989"/>
    </source>
</evidence>
<dbReference type="FunFam" id="1.20.1540.10:FF:000008">
    <property type="entry name" value="RHOMBOID-like protein 13"/>
    <property type="match status" value="1"/>
</dbReference>
<dbReference type="Pfam" id="PF01694">
    <property type="entry name" value="Rhomboid"/>
    <property type="match status" value="1"/>
</dbReference>
<reference evidence="10" key="1">
    <citation type="submission" date="2021-05" db="EMBL/GenBank/DDBJ databases">
        <authorList>
            <person name="Alioto T."/>
            <person name="Alioto T."/>
            <person name="Gomez Garrido J."/>
        </authorList>
    </citation>
    <scope>NUCLEOTIDE SEQUENCE</scope>
</reference>
<evidence type="ECO:0000313" key="10">
    <source>
        <dbReference type="EMBL" id="CAG6684520.1"/>
    </source>
</evidence>
<comment type="similarity">
    <text evidence="2">Belongs to the peptidase S54 family.</text>
</comment>
<keyword evidence="5" id="KW-0378">Hydrolase</keyword>
<evidence type="ECO:0000256" key="4">
    <source>
        <dbReference type="ARBA" id="ARBA00022692"/>
    </source>
</evidence>
<dbReference type="GO" id="GO:0004252">
    <property type="term" value="F:serine-type endopeptidase activity"/>
    <property type="evidence" value="ECO:0007669"/>
    <property type="project" value="InterPro"/>
</dbReference>
<evidence type="ECO:0000256" key="7">
    <source>
        <dbReference type="ARBA" id="ARBA00023136"/>
    </source>
</evidence>
<proteinExistence type="inferred from homology"/>
<dbReference type="PANTHER" id="PTHR43066:SF1">
    <property type="entry name" value="RHOMBOID PROTEIN 2"/>
    <property type="match status" value="1"/>
</dbReference>
<sequence>MPRRCFRHELGIMLLLYQIFSLGIDLIPPGTLGLILLQTLVYLNIFPKPWDTLGVCISAHTILYDREYRRLVLSALEHGDDMHLYYNMVSLIVKGKQLERMFGIIHYLVLVFFLIVSTSAMYVLLSVISSMINNDESDLYQCAIGFSAVLFAMKTIMTRLHPNETQQLLNMTVRAVYAPWIELIVIHLMVPNASFKGHLSGILVGLCYTETPLRILVHVGGHVVSEILGSERCKQKKMKLLVDTGGHMLYWEVEMKIKEQTM</sequence>
<keyword evidence="3" id="KW-0645">Protease</keyword>
<dbReference type="AlphaFoldDB" id="A0A8D8T9V6"/>
<dbReference type="EMBL" id="HBUF01267808">
    <property type="protein sequence ID" value="CAG6684520.1"/>
    <property type="molecule type" value="Transcribed_RNA"/>
</dbReference>
<name>A0A8D8T9V6_9HEMI</name>
<evidence type="ECO:0000256" key="3">
    <source>
        <dbReference type="ARBA" id="ARBA00022670"/>
    </source>
</evidence>
<evidence type="ECO:0000256" key="2">
    <source>
        <dbReference type="ARBA" id="ARBA00009045"/>
    </source>
</evidence>
<evidence type="ECO:0000256" key="8">
    <source>
        <dbReference type="SAM" id="Phobius"/>
    </source>
</evidence>
<evidence type="ECO:0000256" key="1">
    <source>
        <dbReference type="ARBA" id="ARBA00004141"/>
    </source>
</evidence>
<evidence type="ECO:0000256" key="5">
    <source>
        <dbReference type="ARBA" id="ARBA00022801"/>
    </source>
</evidence>
<accession>A0A8D8T9V6</accession>